<dbReference type="EMBL" id="BARW01002680">
    <property type="protein sequence ID" value="GAI59378.1"/>
    <property type="molecule type" value="Genomic_DNA"/>
</dbReference>
<dbReference type="AlphaFoldDB" id="X1PU60"/>
<accession>X1PU60</accession>
<sequence length="64" mass="7066">MKITSYVELTPAQEKTLKALETVTVRTSLLQPTVVATIRTFQVQEVKLTIGADGVIQHVEVQDV</sequence>
<name>X1PU60_9ZZZZ</name>
<proteinExistence type="predicted"/>
<reference evidence="1" key="1">
    <citation type="journal article" date="2014" name="Front. Microbiol.">
        <title>High frequency of phylogenetically diverse reductive dehalogenase-homologous genes in deep subseafloor sedimentary metagenomes.</title>
        <authorList>
            <person name="Kawai M."/>
            <person name="Futagami T."/>
            <person name="Toyoda A."/>
            <person name="Takaki Y."/>
            <person name="Nishi S."/>
            <person name="Hori S."/>
            <person name="Arai W."/>
            <person name="Tsubouchi T."/>
            <person name="Morono Y."/>
            <person name="Uchiyama I."/>
            <person name="Ito T."/>
            <person name="Fujiyama A."/>
            <person name="Inagaki F."/>
            <person name="Takami H."/>
        </authorList>
    </citation>
    <scope>NUCLEOTIDE SEQUENCE</scope>
    <source>
        <strain evidence="1">Expedition CK06-06</strain>
    </source>
</reference>
<gene>
    <name evidence="1" type="ORF">S12H4_07313</name>
</gene>
<evidence type="ECO:0000313" key="1">
    <source>
        <dbReference type="EMBL" id="GAI59378.1"/>
    </source>
</evidence>
<protein>
    <submittedName>
        <fullName evidence="1">Uncharacterized protein</fullName>
    </submittedName>
</protein>
<comment type="caution">
    <text evidence="1">The sequence shown here is derived from an EMBL/GenBank/DDBJ whole genome shotgun (WGS) entry which is preliminary data.</text>
</comment>
<organism evidence="1">
    <name type="scientific">marine sediment metagenome</name>
    <dbReference type="NCBI Taxonomy" id="412755"/>
    <lineage>
        <taxon>unclassified sequences</taxon>
        <taxon>metagenomes</taxon>
        <taxon>ecological metagenomes</taxon>
    </lineage>
</organism>